<proteinExistence type="predicted"/>
<accession>A0A0M3HFI6</accession>
<dbReference type="GO" id="GO:0005739">
    <property type="term" value="C:mitochondrion"/>
    <property type="evidence" value="ECO:0007669"/>
    <property type="project" value="InterPro"/>
</dbReference>
<evidence type="ECO:0000313" key="2">
    <source>
        <dbReference type="WBParaSite" id="ALUE_0000028101-mRNA-1"/>
    </source>
</evidence>
<dbReference type="AlphaFoldDB" id="A0A0M3HFI6"/>
<reference evidence="2" key="1">
    <citation type="submission" date="2017-02" db="UniProtKB">
        <authorList>
            <consortium name="WormBaseParasite"/>
        </authorList>
    </citation>
    <scope>IDENTIFICATION</scope>
</reference>
<sequence length="198" mass="22867">MNRVNCESLLKQFSIQGNKEALRALVEYVKDDTRVSKAHPHRVLYYSVHLALSLDELNVAKELLELVPNVVHVLATSLRVQLLSRLGCLNEALMQLELVLNEDVPRFDVKSKITDEALDELCAAIKAKPDSVLEMRRFRYLQRLLTKYQRRTMRTVEELLRSTLFSAPKQRFEQENEKLDEGTLEKVLKVAPYILSDS</sequence>
<keyword evidence="1" id="KW-1185">Reference proteome</keyword>
<protein>
    <submittedName>
        <fullName evidence="2">CTLH domain-containing protein</fullName>
    </submittedName>
</protein>
<dbReference type="GO" id="GO:0007005">
    <property type="term" value="P:mitochondrion organization"/>
    <property type="evidence" value="ECO:0007669"/>
    <property type="project" value="TreeGrafter"/>
</dbReference>
<dbReference type="InterPro" id="IPR034629">
    <property type="entry name" value="PTCD2"/>
</dbReference>
<dbReference type="WBParaSite" id="ALUE_0000028101-mRNA-1">
    <property type="protein sequence ID" value="ALUE_0000028101-mRNA-1"/>
    <property type="gene ID" value="ALUE_0000028101"/>
</dbReference>
<evidence type="ECO:0000313" key="1">
    <source>
        <dbReference type="Proteomes" id="UP000036681"/>
    </source>
</evidence>
<dbReference type="GO" id="GO:0003723">
    <property type="term" value="F:RNA binding"/>
    <property type="evidence" value="ECO:0007669"/>
    <property type="project" value="TreeGrafter"/>
</dbReference>
<dbReference type="GO" id="GO:0050684">
    <property type="term" value="P:regulation of mRNA processing"/>
    <property type="evidence" value="ECO:0007669"/>
    <property type="project" value="InterPro"/>
</dbReference>
<dbReference type="PANTHER" id="PTHR14700">
    <property type="entry name" value="PENTATRICOPEPTIDE REPEAT-CONTAINING PROTEIN 2, MITOCHONDRIAL"/>
    <property type="match status" value="1"/>
</dbReference>
<dbReference type="Proteomes" id="UP000036681">
    <property type="component" value="Unplaced"/>
</dbReference>
<organism evidence="1 2">
    <name type="scientific">Ascaris lumbricoides</name>
    <name type="common">Giant roundworm</name>
    <dbReference type="NCBI Taxonomy" id="6252"/>
    <lineage>
        <taxon>Eukaryota</taxon>
        <taxon>Metazoa</taxon>
        <taxon>Ecdysozoa</taxon>
        <taxon>Nematoda</taxon>
        <taxon>Chromadorea</taxon>
        <taxon>Rhabditida</taxon>
        <taxon>Spirurina</taxon>
        <taxon>Ascaridomorpha</taxon>
        <taxon>Ascaridoidea</taxon>
        <taxon>Ascarididae</taxon>
        <taxon>Ascaris</taxon>
    </lineage>
</organism>
<dbReference type="PANTHER" id="PTHR14700:SF0">
    <property type="entry name" value="PENTATRICOPEPTIDE REPEAT-CONTAINING PROTEIN 2, MITOCHONDRIAL"/>
    <property type="match status" value="1"/>
</dbReference>
<name>A0A0M3HFI6_ASCLU</name>